<feature type="domain" description="DNA methylase adenine-specific" evidence="5">
    <location>
        <begin position="269"/>
        <end position="366"/>
    </location>
</feature>
<dbReference type="PANTHER" id="PTHR33841">
    <property type="entry name" value="DNA METHYLTRANSFERASE YEEA-RELATED"/>
    <property type="match status" value="1"/>
</dbReference>
<keyword evidence="2" id="KW-0489">Methyltransferase</keyword>
<evidence type="ECO:0000259" key="5">
    <source>
        <dbReference type="Pfam" id="PF02384"/>
    </source>
</evidence>
<dbReference type="EC" id="2.1.1.72" evidence="1"/>
<evidence type="ECO:0000256" key="3">
    <source>
        <dbReference type="ARBA" id="ARBA00022679"/>
    </source>
</evidence>
<dbReference type="EMBL" id="JACHDO010000001">
    <property type="protein sequence ID" value="MBB5491451.1"/>
    <property type="molecule type" value="Genomic_DNA"/>
</dbReference>
<proteinExistence type="predicted"/>
<dbReference type="InterPro" id="IPR050953">
    <property type="entry name" value="N4_N6_ade-DNA_methylase"/>
</dbReference>
<dbReference type="InterPro" id="IPR041635">
    <property type="entry name" value="Type_ISP_LLaBIII_C"/>
</dbReference>
<keyword evidence="8" id="KW-1185">Reference proteome</keyword>
<accession>A0A840WEL2</accession>
<organism evidence="7 8">
    <name type="scientific">Nocardiopsis metallicus</name>
    <dbReference type="NCBI Taxonomy" id="179819"/>
    <lineage>
        <taxon>Bacteria</taxon>
        <taxon>Bacillati</taxon>
        <taxon>Actinomycetota</taxon>
        <taxon>Actinomycetes</taxon>
        <taxon>Streptosporangiales</taxon>
        <taxon>Nocardiopsidaceae</taxon>
        <taxon>Nocardiopsis</taxon>
    </lineage>
</organism>
<dbReference type="PRINTS" id="PR00507">
    <property type="entry name" value="N12N6MTFRASE"/>
</dbReference>
<dbReference type="AlphaFoldDB" id="A0A840WEL2"/>
<reference evidence="7 8" key="1">
    <citation type="submission" date="2020-08" db="EMBL/GenBank/DDBJ databases">
        <title>Sequencing the genomes of 1000 actinobacteria strains.</title>
        <authorList>
            <person name="Klenk H.-P."/>
        </authorList>
    </citation>
    <scope>NUCLEOTIDE SEQUENCE [LARGE SCALE GENOMIC DNA]</scope>
    <source>
        <strain evidence="7 8">DSM 44598</strain>
    </source>
</reference>
<evidence type="ECO:0000259" key="6">
    <source>
        <dbReference type="Pfam" id="PF18135"/>
    </source>
</evidence>
<gene>
    <name evidence="7" type="ORF">HNR07_002588</name>
</gene>
<sequence length="1090" mass="121649">MGAGIPDGGLFAAHQLRRAGGSGAAFERQLPTHGAVEAKPLETDLNKIASSAQAKKYLRRYGKLLLTNFHEFALWEQTAEGPQRRETFTLASSAEELQQLERRKDFPDVAASLHSYLNRVLMVGAPITRAEDLAFFLAAYARQALDRIDKGDLRALNPLRKALGEALGLTFQGEEQDRFFRSTLVQTLFYGIFSAWVFWSEQPRDGTERFDWRTASWLLNVPVVRALFDQVSNASRLRPLHLGEVLDWAGDALNRVDRQAFFATFESSDAVLYFYEPFLAEFDPNLRRELGIWYTPREVVSYMVERVDTMLRQEMDCPDGLADERVYVLDPCAGTGSFLLEVLRRIHRTLSETTGDALAGHDVREAALKRIIGFEILPAPFVVAHLQIGMYLRTLGAPLDTETEQRAAVYLTNALTGWLKGAEQPQLGFPELVAERDAASEVKQKSPILVVLGNPPYNAYAGVSPEEEGGLVDVYKEGLASWGVKRSNIDDLYIRFLRLAERRITEAQGEGVVCLISNFSYLNDPSLVLVRKRLLQEFNCLWIDNLNGDARETGKKTPDGQSDPSVFATNHNRSGISVGTAISTFVRRRSQQDQASVVLYRDFWGSEKKSDLYRSLTTDQPAYAPLVPLQDTAYTLRPQNLHPDYFTWARVDELAEAAPMPGLLEKRGGTLIDSDPQALEGRMRRYLDPAVKTEDLGQDLEGLAHPWARFNPEKTRAALIAKGGYDPHHLRPYLVRPYEYQWAYTDPKRPLWNEPRPELQNMAEEGSEFFLARRRVPRALDGAAFYYSPSIGDDHALHKNAYYIPTRLAGEREDPNGQTSIFDTGQEARANLSTRAREWLAAIGAGDPDVDVTVGEMPWLHALAIGFSPAYLSENCDGGGFHYQRVPLPADAALLRTGAALGRQIAGLLTTDTPLSSLVGDSGQHLRGLGAITSTHDTPLSHESLRLVSWASIQANKVLPANGRTSSRSWTAKEHDHLQALTGTLGLPPTAIERLGTAMEVHLNGDAHWSAVPSAVWGYKIGGYAVLRKWLSYRDERVLGRALTSGEVRQVTATVQRLTLLVLLEEKLDSYYRNAQDNSHEWHTKPPLTS</sequence>
<evidence type="ECO:0000256" key="1">
    <source>
        <dbReference type="ARBA" id="ARBA00011900"/>
    </source>
</evidence>
<dbReference type="SUPFAM" id="SSF53335">
    <property type="entry name" value="S-adenosyl-L-methionine-dependent methyltransferases"/>
    <property type="match status" value="1"/>
</dbReference>
<dbReference type="InterPro" id="IPR029063">
    <property type="entry name" value="SAM-dependent_MTases_sf"/>
</dbReference>
<dbReference type="InterPro" id="IPR003356">
    <property type="entry name" value="DNA_methylase_A-5"/>
</dbReference>
<evidence type="ECO:0000256" key="4">
    <source>
        <dbReference type="ARBA" id="ARBA00047942"/>
    </source>
</evidence>
<name>A0A840WEL2_9ACTN</name>
<dbReference type="Pfam" id="PF18135">
    <property type="entry name" value="Type_ISP_C"/>
    <property type="match status" value="1"/>
</dbReference>
<protein>
    <recommendedName>
        <fullName evidence="1">site-specific DNA-methyltransferase (adenine-specific)</fullName>
        <ecNumber evidence="1">2.1.1.72</ecNumber>
    </recommendedName>
</protein>
<dbReference type="Pfam" id="PF02384">
    <property type="entry name" value="N6_Mtase"/>
    <property type="match status" value="1"/>
</dbReference>
<evidence type="ECO:0000313" key="8">
    <source>
        <dbReference type="Proteomes" id="UP000579647"/>
    </source>
</evidence>
<dbReference type="GO" id="GO:0003677">
    <property type="term" value="F:DNA binding"/>
    <property type="evidence" value="ECO:0007669"/>
    <property type="project" value="InterPro"/>
</dbReference>
<dbReference type="Proteomes" id="UP000579647">
    <property type="component" value="Unassembled WGS sequence"/>
</dbReference>
<dbReference type="GO" id="GO:0032259">
    <property type="term" value="P:methylation"/>
    <property type="evidence" value="ECO:0007669"/>
    <property type="project" value="UniProtKB-KW"/>
</dbReference>
<evidence type="ECO:0000313" key="7">
    <source>
        <dbReference type="EMBL" id="MBB5491451.1"/>
    </source>
</evidence>
<dbReference type="GO" id="GO:0009007">
    <property type="term" value="F:site-specific DNA-methyltransferase (adenine-specific) activity"/>
    <property type="evidence" value="ECO:0007669"/>
    <property type="project" value="UniProtKB-EC"/>
</dbReference>
<dbReference type="Gene3D" id="3.40.50.150">
    <property type="entry name" value="Vaccinia Virus protein VP39"/>
    <property type="match status" value="1"/>
</dbReference>
<dbReference type="PANTHER" id="PTHR33841:SF1">
    <property type="entry name" value="DNA METHYLTRANSFERASE A"/>
    <property type="match status" value="1"/>
</dbReference>
<keyword evidence="3" id="KW-0808">Transferase</keyword>
<feature type="domain" description="Type ISP restriction-modification enzyme LLaBIII C-terminal specificity" evidence="6">
    <location>
        <begin position="661"/>
        <end position="1041"/>
    </location>
</feature>
<dbReference type="GO" id="GO:0008170">
    <property type="term" value="F:N-methyltransferase activity"/>
    <property type="evidence" value="ECO:0007669"/>
    <property type="project" value="InterPro"/>
</dbReference>
<evidence type="ECO:0000256" key="2">
    <source>
        <dbReference type="ARBA" id="ARBA00022603"/>
    </source>
</evidence>
<comment type="caution">
    <text evidence="7">The sequence shown here is derived from an EMBL/GenBank/DDBJ whole genome shotgun (WGS) entry which is preliminary data.</text>
</comment>
<dbReference type="RefSeq" id="WP_184365140.1">
    <property type="nucleotide sequence ID" value="NZ_BAAAKM010000120.1"/>
</dbReference>
<comment type="catalytic activity">
    <reaction evidence="4">
        <text>a 2'-deoxyadenosine in DNA + S-adenosyl-L-methionine = an N(6)-methyl-2'-deoxyadenosine in DNA + S-adenosyl-L-homocysteine + H(+)</text>
        <dbReference type="Rhea" id="RHEA:15197"/>
        <dbReference type="Rhea" id="RHEA-COMP:12418"/>
        <dbReference type="Rhea" id="RHEA-COMP:12419"/>
        <dbReference type="ChEBI" id="CHEBI:15378"/>
        <dbReference type="ChEBI" id="CHEBI:57856"/>
        <dbReference type="ChEBI" id="CHEBI:59789"/>
        <dbReference type="ChEBI" id="CHEBI:90615"/>
        <dbReference type="ChEBI" id="CHEBI:90616"/>
        <dbReference type="EC" id="2.1.1.72"/>
    </reaction>
</comment>